<dbReference type="Proteomes" id="UP000472320">
    <property type="component" value="Unassembled WGS sequence"/>
</dbReference>
<evidence type="ECO:0000256" key="1">
    <source>
        <dbReference type="SAM" id="SignalP"/>
    </source>
</evidence>
<sequence>MTTFRKSLLATAAALAVGIASAPAQASTFASAILDINNFRLLHSSGAAYSSTDFTILQGTNDAHATAALNNVFANGTSSIPILAGTPNVPHQCVGAPCPALANNDFTPFPSPPPVPGSFGYADQDLTGASITIGATPAGAHARTRADASTAMNSIASGNSDVGTSTTFQFTLGGSDTMTVAFDATPYTQAYVSLGSGPDANANARLSWSINIVDLTTRLPVFTYAPHELNADSVRSRTDAMPGILTYTLPTAAYGSTSPLLSAGTSYQITIQHNTLANALQQELPEPDSVAVLAVGMLAMSIALRRRKS</sequence>
<accession>A0A6L6QNJ3</accession>
<dbReference type="InterPro" id="IPR048213">
    <property type="entry name" value="EDSA_1-like"/>
</dbReference>
<dbReference type="EMBL" id="WNKX01000030">
    <property type="protein sequence ID" value="MTW13939.1"/>
    <property type="molecule type" value="Genomic_DNA"/>
</dbReference>
<evidence type="ECO:0000313" key="2">
    <source>
        <dbReference type="EMBL" id="MTW13939.1"/>
    </source>
</evidence>
<feature type="chain" id="PRO_5027070834" description="PEP-CTERM sorting domain-containing protein" evidence="1">
    <location>
        <begin position="27"/>
        <end position="309"/>
    </location>
</feature>
<reference evidence="2 3" key="1">
    <citation type="submission" date="2019-11" db="EMBL/GenBank/DDBJ databases">
        <title>Type strains purchased from KCTC, JCM and DSMZ.</title>
        <authorList>
            <person name="Lu H."/>
        </authorList>
    </citation>
    <scope>NUCLEOTIDE SEQUENCE [LARGE SCALE GENOMIC DNA]</scope>
    <source>
        <strain evidence="2 3">JCM 31587</strain>
    </source>
</reference>
<keyword evidence="1" id="KW-0732">Signal</keyword>
<organism evidence="2 3">
    <name type="scientific">Massilia eburnea</name>
    <dbReference type="NCBI Taxonomy" id="1776165"/>
    <lineage>
        <taxon>Bacteria</taxon>
        <taxon>Pseudomonadati</taxon>
        <taxon>Pseudomonadota</taxon>
        <taxon>Betaproteobacteria</taxon>
        <taxon>Burkholderiales</taxon>
        <taxon>Oxalobacteraceae</taxon>
        <taxon>Telluria group</taxon>
        <taxon>Massilia</taxon>
    </lineage>
</organism>
<evidence type="ECO:0008006" key="4">
    <source>
        <dbReference type="Google" id="ProtNLM"/>
    </source>
</evidence>
<proteinExistence type="predicted"/>
<feature type="signal peptide" evidence="1">
    <location>
        <begin position="1"/>
        <end position="26"/>
    </location>
</feature>
<dbReference type="OrthoDB" id="8771809at2"/>
<dbReference type="RefSeq" id="WP_155456851.1">
    <property type="nucleotide sequence ID" value="NZ_WNKX01000030.1"/>
</dbReference>
<dbReference type="NCBIfam" id="NF041538">
    <property type="entry name" value="PEP_EDSA_1"/>
    <property type="match status" value="1"/>
</dbReference>
<dbReference type="InterPro" id="IPR006311">
    <property type="entry name" value="TAT_signal"/>
</dbReference>
<dbReference type="PROSITE" id="PS51318">
    <property type="entry name" value="TAT"/>
    <property type="match status" value="1"/>
</dbReference>
<protein>
    <recommendedName>
        <fullName evidence="4">PEP-CTERM sorting domain-containing protein</fullName>
    </recommendedName>
</protein>
<evidence type="ECO:0000313" key="3">
    <source>
        <dbReference type="Proteomes" id="UP000472320"/>
    </source>
</evidence>
<keyword evidence="3" id="KW-1185">Reference proteome</keyword>
<name>A0A6L6QNJ3_9BURK</name>
<comment type="caution">
    <text evidence="2">The sequence shown here is derived from an EMBL/GenBank/DDBJ whole genome shotgun (WGS) entry which is preliminary data.</text>
</comment>
<gene>
    <name evidence="2" type="ORF">GM658_25325</name>
</gene>
<dbReference type="AlphaFoldDB" id="A0A6L6QNJ3"/>